<dbReference type="HOGENOM" id="CLU_040230_0_0_1"/>
<reference evidence="13 14" key="1">
    <citation type="journal article" date="2008" name="Nature">
        <title>The Trichoplax genome and the nature of placozoans.</title>
        <authorList>
            <person name="Srivastava M."/>
            <person name="Begovic E."/>
            <person name="Chapman J."/>
            <person name="Putnam N.H."/>
            <person name="Hellsten U."/>
            <person name="Kawashima T."/>
            <person name="Kuo A."/>
            <person name="Mitros T."/>
            <person name="Salamov A."/>
            <person name="Carpenter M.L."/>
            <person name="Signorovitch A.Y."/>
            <person name="Moreno M.A."/>
            <person name="Kamm K."/>
            <person name="Grimwood J."/>
            <person name="Schmutz J."/>
            <person name="Shapiro H."/>
            <person name="Grigoriev I.V."/>
            <person name="Buss L.W."/>
            <person name="Schierwater B."/>
            <person name="Dellaporta S.L."/>
            <person name="Rokhsar D.S."/>
        </authorList>
    </citation>
    <scope>NUCLEOTIDE SEQUENCE [LARGE SCALE GENOMIC DNA]</scope>
    <source>
        <strain evidence="13 14">Grell-BS-1999</strain>
    </source>
</reference>
<dbReference type="AlphaFoldDB" id="B3RPG9"/>
<proteinExistence type="predicted"/>
<sequence>MDKYITKIPISTSDSKSVISVEYDFTILDPGIEFEDTHNFPNGTGSFNALKTIVSSKHNRLLEHPLPAKLLDTKWSRFGRHVYWSNLAVYISFVFAFSVYVIEVTRYKQSLFPEVKFIGFERNSSVSTVKPSTIPSTVNHTTHNPINTTTIDVVLQEKIPLLIFLRMWIGIFSGINILREIFQLYQERLNYYLNRENYVELALHIIVLLFITNSNLNGYFWCIGSLAIQLSFMDLVLFLRKLPYIGKYVVMMRSVAITALKVTIIAVILMVGFAISFGMLCNQQAAFHTFGLSFTKVVDMTVGEIDYDTLLSGISTGVITYPNSYVLILVLMVFIFLMPILIINLMIGLAVDDIAEIEKAAALQRLADLTEFFYNIERAVPTYFRRFFALDKITCMETKRNGNMIKEDKKDLIQDRINFIRDINDKLESQDLK</sequence>
<keyword evidence="4" id="KW-0677">Repeat</keyword>
<evidence type="ECO:0000313" key="13">
    <source>
        <dbReference type="EMBL" id="EDV27635.1"/>
    </source>
</evidence>
<evidence type="ECO:0000259" key="12">
    <source>
        <dbReference type="Pfam" id="PF00520"/>
    </source>
</evidence>
<dbReference type="GeneID" id="6750684"/>
<dbReference type="STRING" id="10228.B3RPG9"/>
<evidence type="ECO:0000256" key="6">
    <source>
        <dbReference type="ARBA" id="ARBA00023043"/>
    </source>
</evidence>
<dbReference type="GO" id="GO:0034220">
    <property type="term" value="P:monoatomic ion transmembrane transport"/>
    <property type="evidence" value="ECO:0000318"/>
    <property type="project" value="GO_Central"/>
</dbReference>
<keyword evidence="9" id="KW-0325">Glycoprotein</keyword>
<organism evidence="13 14">
    <name type="scientific">Trichoplax adhaerens</name>
    <name type="common">Trichoplax reptans</name>
    <dbReference type="NCBI Taxonomy" id="10228"/>
    <lineage>
        <taxon>Eukaryota</taxon>
        <taxon>Metazoa</taxon>
        <taxon>Placozoa</taxon>
        <taxon>Uniplacotomia</taxon>
        <taxon>Trichoplacea</taxon>
        <taxon>Trichoplacidae</taxon>
        <taxon>Trichoplax</taxon>
    </lineage>
</organism>
<keyword evidence="5 11" id="KW-1133">Transmembrane helix</keyword>
<dbReference type="CTD" id="6750684"/>
<accession>B3RPG9</accession>
<dbReference type="InParanoid" id="B3RPG9"/>
<dbReference type="InterPro" id="IPR052076">
    <property type="entry name" value="TRP_cation_channel"/>
</dbReference>
<dbReference type="PANTHER" id="PTHR47143">
    <property type="entry name" value="TRANSIENT RECEPTOR POTENTIAL CATION CHANNEL PROTEIN PAINLESS"/>
    <property type="match status" value="1"/>
</dbReference>
<dbReference type="Proteomes" id="UP000009022">
    <property type="component" value="Unassembled WGS sequence"/>
</dbReference>
<name>B3RPG9_TRIAD</name>
<dbReference type="InterPro" id="IPR005821">
    <property type="entry name" value="Ion_trans_dom"/>
</dbReference>
<evidence type="ECO:0000256" key="11">
    <source>
        <dbReference type="SAM" id="Phobius"/>
    </source>
</evidence>
<keyword evidence="8 11" id="KW-0472">Membrane</keyword>
<evidence type="ECO:0000256" key="7">
    <source>
        <dbReference type="ARBA" id="ARBA00023065"/>
    </source>
</evidence>
<dbReference type="Pfam" id="PF00520">
    <property type="entry name" value="Ion_trans"/>
    <property type="match status" value="1"/>
</dbReference>
<feature type="domain" description="Ion transport" evidence="12">
    <location>
        <begin position="168"/>
        <end position="360"/>
    </location>
</feature>
<feature type="transmembrane region" description="Helical" evidence="11">
    <location>
        <begin position="218"/>
        <end position="239"/>
    </location>
</feature>
<feature type="transmembrane region" description="Helical" evidence="11">
    <location>
        <begin position="197"/>
        <end position="212"/>
    </location>
</feature>
<keyword evidence="7" id="KW-0406">Ion transport</keyword>
<keyword evidence="6" id="KW-0040">ANK repeat</keyword>
<feature type="transmembrane region" description="Helical" evidence="11">
    <location>
        <begin position="82"/>
        <end position="102"/>
    </location>
</feature>
<evidence type="ECO:0000256" key="10">
    <source>
        <dbReference type="ARBA" id="ARBA00023303"/>
    </source>
</evidence>
<evidence type="ECO:0000256" key="1">
    <source>
        <dbReference type="ARBA" id="ARBA00004141"/>
    </source>
</evidence>
<evidence type="ECO:0000256" key="4">
    <source>
        <dbReference type="ARBA" id="ARBA00022737"/>
    </source>
</evidence>
<feature type="transmembrane region" description="Helical" evidence="11">
    <location>
        <begin position="259"/>
        <end position="280"/>
    </location>
</feature>
<dbReference type="OMA" id="HIRRTAI"/>
<dbReference type="GO" id="GO:1902495">
    <property type="term" value="C:transmembrane transporter complex"/>
    <property type="evidence" value="ECO:0000318"/>
    <property type="project" value="GO_Central"/>
</dbReference>
<evidence type="ECO:0000256" key="3">
    <source>
        <dbReference type="ARBA" id="ARBA00022692"/>
    </source>
</evidence>
<evidence type="ECO:0000313" key="14">
    <source>
        <dbReference type="Proteomes" id="UP000009022"/>
    </source>
</evidence>
<keyword evidence="3 11" id="KW-0812">Transmembrane</keyword>
<keyword evidence="2" id="KW-0813">Transport</keyword>
<protein>
    <recommendedName>
        <fullName evidence="12">Ion transport domain-containing protein</fullName>
    </recommendedName>
</protein>
<keyword evidence="14" id="KW-1185">Reference proteome</keyword>
<dbReference type="eggNOG" id="KOG0510">
    <property type="taxonomic scope" value="Eukaryota"/>
</dbReference>
<gene>
    <name evidence="13" type="ORF">TRIADDRAFT_53538</name>
</gene>
<evidence type="ECO:0000256" key="2">
    <source>
        <dbReference type="ARBA" id="ARBA00022448"/>
    </source>
</evidence>
<dbReference type="PANTHER" id="PTHR47143:SF1">
    <property type="entry name" value="ION_TRANS DOMAIN-CONTAINING PROTEIN"/>
    <property type="match status" value="1"/>
</dbReference>
<dbReference type="RefSeq" id="XP_002109469.1">
    <property type="nucleotide sequence ID" value="XM_002109433.1"/>
</dbReference>
<evidence type="ECO:0000256" key="8">
    <source>
        <dbReference type="ARBA" id="ARBA00023136"/>
    </source>
</evidence>
<dbReference type="GO" id="GO:0005216">
    <property type="term" value="F:monoatomic ion channel activity"/>
    <property type="evidence" value="ECO:0007669"/>
    <property type="project" value="InterPro"/>
</dbReference>
<comment type="subcellular location">
    <subcellularLocation>
        <location evidence="1">Membrane</location>
        <topology evidence="1">Multi-pass membrane protein</topology>
    </subcellularLocation>
</comment>
<keyword evidence="10" id="KW-0407">Ion channel</keyword>
<dbReference type="PhylomeDB" id="B3RPG9"/>
<feature type="transmembrane region" description="Helical" evidence="11">
    <location>
        <begin position="159"/>
        <end position="177"/>
    </location>
</feature>
<dbReference type="GO" id="GO:0022857">
    <property type="term" value="F:transmembrane transporter activity"/>
    <property type="evidence" value="ECO:0000318"/>
    <property type="project" value="GO_Central"/>
</dbReference>
<dbReference type="KEGG" id="tad:TRIADDRAFT_53538"/>
<evidence type="ECO:0000256" key="9">
    <source>
        <dbReference type="ARBA" id="ARBA00023180"/>
    </source>
</evidence>
<dbReference type="OrthoDB" id="1661883at2759"/>
<dbReference type="EMBL" id="DS985242">
    <property type="protein sequence ID" value="EDV27635.1"/>
    <property type="molecule type" value="Genomic_DNA"/>
</dbReference>
<feature type="transmembrane region" description="Helical" evidence="11">
    <location>
        <begin position="325"/>
        <end position="351"/>
    </location>
</feature>
<evidence type="ECO:0000256" key="5">
    <source>
        <dbReference type="ARBA" id="ARBA00022989"/>
    </source>
</evidence>